<proteinExistence type="predicted"/>
<dbReference type="AlphaFoldDB" id="A0AAN5CGJ2"/>
<comment type="caution">
    <text evidence="2">The sequence shown here is derived from an EMBL/GenBank/DDBJ whole genome shotgun (WGS) entry which is preliminary data.</text>
</comment>
<evidence type="ECO:0000313" key="2">
    <source>
        <dbReference type="EMBL" id="GMR41646.1"/>
    </source>
</evidence>
<feature type="transmembrane region" description="Helical" evidence="1">
    <location>
        <begin position="134"/>
        <end position="159"/>
    </location>
</feature>
<name>A0AAN5CGJ2_9BILA</name>
<keyword evidence="1" id="KW-0472">Membrane</keyword>
<evidence type="ECO:0000313" key="3">
    <source>
        <dbReference type="Proteomes" id="UP001328107"/>
    </source>
</evidence>
<sequence>CLLPLLCHESGTALLAHVTTRVVLTSGEKDHSSYITCDGTEYCVQNITHTENEMWLIGGCGNTDECQTRLDNNTSCVRGSAIEKTHPSLYHFSCCSKGDEMTNAWRHFFRTNNSGFLRKTASQSLPRVEVKAVIYVRTAVAALFAIAAIATQIVAVRLYRKKQE</sequence>
<accession>A0AAN5CGJ2</accession>
<gene>
    <name evidence="2" type="ORF">PMAYCL1PPCAC_11841</name>
</gene>
<reference evidence="3" key="1">
    <citation type="submission" date="2022-10" db="EMBL/GenBank/DDBJ databases">
        <title>Genome assembly of Pristionchus species.</title>
        <authorList>
            <person name="Yoshida K."/>
            <person name="Sommer R.J."/>
        </authorList>
    </citation>
    <scope>NUCLEOTIDE SEQUENCE [LARGE SCALE GENOMIC DNA]</scope>
    <source>
        <strain evidence="3">RS5460</strain>
    </source>
</reference>
<feature type="non-terminal residue" evidence="2">
    <location>
        <position position="1"/>
    </location>
</feature>
<keyword evidence="3" id="KW-1185">Reference proteome</keyword>
<keyword evidence="1" id="KW-0812">Transmembrane</keyword>
<evidence type="ECO:0000256" key="1">
    <source>
        <dbReference type="SAM" id="Phobius"/>
    </source>
</evidence>
<dbReference type="Proteomes" id="UP001328107">
    <property type="component" value="Unassembled WGS sequence"/>
</dbReference>
<organism evidence="2 3">
    <name type="scientific">Pristionchus mayeri</name>
    <dbReference type="NCBI Taxonomy" id="1317129"/>
    <lineage>
        <taxon>Eukaryota</taxon>
        <taxon>Metazoa</taxon>
        <taxon>Ecdysozoa</taxon>
        <taxon>Nematoda</taxon>
        <taxon>Chromadorea</taxon>
        <taxon>Rhabditida</taxon>
        <taxon>Rhabditina</taxon>
        <taxon>Diplogasteromorpha</taxon>
        <taxon>Diplogasteroidea</taxon>
        <taxon>Neodiplogasteridae</taxon>
        <taxon>Pristionchus</taxon>
    </lineage>
</organism>
<protein>
    <submittedName>
        <fullName evidence="2">Uncharacterized protein</fullName>
    </submittedName>
</protein>
<keyword evidence="1" id="KW-1133">Transmembrane helix</keyword>
<dbReference type="EMBL" id="BTRK01000003">
    <property type="protein sequence ID" value="GMR41646.1"/>
    <property type="molecule type" value="Genomic_DNA"/>
</dbReference>